<dbReference type="PANTHER" id="PTHR10891">
    <property type="entry name" value="EF-HAND CALCIUM-BINDING DOMAIN CONTAINING PROTEIN"/>
    <property type="match status" value="1"/>
</dbReference>
<evidence type="ECO:0000259" key="4">
    <source>
        <dbReference type="PROSITE" id="PS50222"/>
    </source>
</evidence>
<dbReference type="SUPFAM" id="SSF47473">
    <property type="entry name" value="EF-hand"/>
    <property type="match status" value="1"/>
</dbReference>
<dbReference type="FunFam" id="1.10.238.10:FF:000001">
    <property type="entry name" value="Calmodulin 1"/>
    <property type="match status" value="1"/>
</dbReference>
<dbReference type="EMBL" id="CACTIH010003629">
    <property type="protein sequence ID" value="CAA2979412.1"/>
    <property type="molecule type" value="Genomic_DNA"/>
</dbReference>
<keyword evidence="2" id="KW-0677">Repeat</keyword>
<dbReference type="InterPro" id="IPR002048">
    <property type="entry name" value="EF_hand_dom"/>
</dbReference>
<organism evidence="5 6">
    <name type="scientific">Olea europaea subsp. europaea</name>
    <dbReference type="NCBI Taxonomy" id="158383"/>
    <lineage>
        <taxon>Eukaryota</taxon>
        <taxon>Viridiplantae</taxon>
        <taxon>Streptophyta</taxon>
        <taxon>Embryophyta</taxon>
        <taxon>Tracheophyta</taxon>
        <taxon>Spermatophyta</taxon>
        <taxon>Magnoliopsida</taxon>
        <taxon>eudicotyledons</taxon>
        <taxon>Gunneridae</taxon>
        <taxon>Pentapetalae</taxon>
        <taxon>asterids</taxon>
        <taxon>lamiids</taxon>
        <taxon>Lamiales</taxon>
        <taxon>Oleaceae</taxon>
        <taxon>Oleeae</taxon>
        <taxon>Olea</taxon>
    </lineage>
</organism>
<dbReference type="SMART" id="SM00054">
    <property type="entry name" value="EFh"/>
    <property type="match status" value="3"/>
</dbReference>
<feature type="domain" description="EF-hand" evidence="4">
    <location>
        <begin position="2"/>
        <end position="37"/>
    </location>
</feature>
<dbReference type="AlphaFoldDB" id="A0A8S0RJS6"/>
<dbReference type="Gramene" id="OE9A024278T1">
    <property type="protein sequence ID" value="OE9A024278C1"/>
    <property type="gene ID" value="OE9A024278"/>
</dbReference>
<feature type="domain" description="EF-hand" evidence="4">
    <location>
        <begin position="38"/>
        <end position="72"/>
    </location>
</feature>
<dbReference type="InterPro" id="IPR011992">
    <property type="entry name" value="EF-hand-dom_pair"/>
</dbReference>
<dbReference type="PROSITE" id="PS50222">
    <property type="entry name" value="EF_HAND_2"/>
    <property type="match status" value="4"/>
</dbReference>
<sequence>MDKYKQYERVFNHFDEDGDMKISPFELQKYVGLIGGVMSLEEAEAAVTSIDLDGDGLCLDDFVKLVEGAGEEEKENDLKEAFAMYEMEGSGCILPKSLKRMLSRLGESKTIEECKLMIAHYDINGDGQLNFDEFKPLKANIGYMLGTHYPYAMVMSHLGCKAMWDFSCG</sequence>
<dbReference type="Pfam" id="PF13499">
    <property type="entry name" value="EF-hand_7"/>
    <property type="match status" value="1"/>
</dbReference>
<name>A0A8S0RJS6_OLEEU</name>
<accession>A0A8S0RJS6</accession>
<dbReference type="OrthoDB" id="26525at2759"/>
<keyword evidence="6" id="KW-1185">Reference proteome</keyword>
<evidence type="ECO:0000313" key="6">
    <source>
        <dbReference type="Proteomes" id="UP000594638"/>
    </source>
</evidence>
<dbReference type="CDD" id="cd00051">
    <property type="entry name" value="EFh"/>
    <property type="match status" value="2"/>
</dbReference>
<evidence type="ECO:0000256" key="3">
    <source>
        <dbReference type="ARBA" id="ARBA00022837"/>
    </source>
</evidence>
<dbReference type="InterPro" id="IPR039647">
    <property type="entry name" value="EF_hand_pair_protein_CML-like"/>
</dbReference>
<dbReference type="PROSITE" id="PS00018">
    <property type="entry name" value="EF_HAND_1"/>
    <property type="match status" value="1"/>
</dbReference>
<dbReference type="GO" id="GO:0005509">
    <property type="term" value="F:calcium ion binding"/>
    <property type="evidence" value="ECO:0007669"/>
    <property type="project" value="InterPro"/>
</dbReference>
<evidence type="ECO:0000256" key="2">
    <source>
        <dbReference type="ARBA" id="ARBA00022737"/>
    </source>
</evidence>
<proteinExistence type="predicted"/>
<dbReference type="InterPro" id="IPR018247">
    <property type="entry name" value="EF_Hand_1_Ca_BS"/>
</dbReference>
<feature type="domain" description="EF-hand" evidence="4">
    <location>
        <begin position="73"/>
        <end position="108"/>
    </location>
</feature>
<reference evidence="5 6" key="1">
    <citation type="submission" date="2019-12" db="EMBL/GenBank/DDBJ databases">
        <authorList>
            <person name="Alioto T."/>
            <person name="Alioto T."/>
            <person name="Gomez Garrido J."/>
        </authorList>
    </citation>
    <scope>NUCLEOTIDE SEQUENCE [LARGE SCALE GENOMIC DNA]</scope>
</reference>
<evidence type="ECO:0000313" key="5">
    <source>
        <dbReference type="EMBL" id="CAA2979412.1"/>
    </source>
</evidence>
<protein>
    <submittedName>
        <fullName evidence="5">Calcium-binding CML38</fullName>
    </submittedName>
</protein>
<keyword evidence="1" id="KW-0479">Metal-binding</keyword>
<evidence type="ECO:0000256" key="1">
    <source>
        <dbReference type="ARBA" id="ARBA00022723"/>
    </source>
</evidence>
<keyword evidence="3" id="KW-0106">Calcium</keyword>
<dbReference type="Proteomes" id="UP000594638">
    <property type="component" value="Unassembled WGS sequence"/>
</dbReference>
<feature type="domain" description="EF-hand" evidence="4">
    <location>
        <begin position="109"/>
        <end position="144"/>
    </location>
</feature>
<dbReference type="Gene3D" id="1.10.238.10">
    <property type="entry name" value="EF-hand"/>
    <property type="match status" value="2"/>
</dbReference>
<comment type="caution">
    <text evidence="5">The sequence shown here is derived from an EMBL/GenBank/DDBJ whole genome shotgun (WGS) entry which is preliminary data.</text>
</comment>
<gene>
    <name evidence="5" type="ORF">OLEA9_A024278</name>
</gene>